<dbReference type="AlphaFoldDB" id="A5AW09"/>
<gene>
    <name evidence="1" type="ORF">VITISV_014006</name>
</gene>
<protein>
    <submittedName>
        <fullName evidence="1">Uncharacterized protein</fullName>
    </submittedName>
</protein>
<sequence>MMTLYGNKLSTTENCTFKTSNALGSLGRMVSSPSTCRLTFARGQLSYSDQPDFFSRQICLSNMSTPSVRTRAFSCGFHTQLASTGGKCASPRESPGSVAPPFRLGIRMELVRIALRAPSPPGEESLHLAHEEELYPARIPPHSDISDSDGKGGRSMRRYFTSGYPIAGWERKTLQLLQINISGPSDNAYLQSFSLSI</sequence>
<accession>A5AW09</accession>
<proteinExistence type="predicted"/>
<organism evidence="1">
    <name type="scientific">Vitis vinifera</name>
    <name type="common">Grape</name>
    <dbReference type="NCBI Taxonomy" id="29760"/>
    <lineage>
        <taxon>Eukaryota</taxon>
        <taxon>Viridiplantae</taxon>
        <taxon>Streptophyta</taxon>
        <taxon>Embryophyta</taxon>
        <taxon>Tracheophyta</taxon>
        <taxon>Spermatophyta</taxon>
        <taxon>Magnoliopsida</taxon>
        <taxon>eudicotyledons</taxon>
        <taxon>Gunneridae</taxon>
        <taxon>Pentapetalae</taxon>
        <taxon>rosids</taxon>
        <taxon>Vitales</taxon>
        <taxon>Vitaceae</taxon>
        <taxon>Viteae</taxon>
        <taxon>Vitis</taxon>
    </lineage>
</organism>
<dbReference type="EMBL" id="AM437655">
    <property type="protein sequence ID" value="CAN71732.1"/>
    <property type="molecule type" value="Genomic_DNA"/>
</dbReference>
<reference evidence="1" key="1">
    <citation type="journal article" date="2007" name="PLoS ONE">
        <title>The first genome sequence of an elite grapevine cultivar (Pinot noir Vitis vinifera L.): coping with a highly heterozygous genome.</title>
        <authorList>
            <person name="Velasco R."/>
            <person name="Zharkikh A."/>
            <person name="Troggio M."/>
            <person name="Cartwright D.A."/>
            <person name="Cestaro A."/>
            <person name="Pruss D."/>
            <person name="Pindo M."/>
            <person name="FitzGerald L.M."/>
            <person name="Vezzulli S."/>
            <person name="Reid J."/>
            <person name="Malacarne G."/>
            <person name="Iliev D."/>
            <person name="Coppola G."/>
            <person name="Wardell B."/>
            <person name="Micheletti D."/>
            <person name="Macalma T."/>
            <person name="Facci M."/>
            <person name="Mitchell J.T."/>
            <person name="Perazzolli M."/>
            <person name="Eldredge G."/>
            <person name="Gatto P."/>
            <person name="Oyzerski R."/>
            <person name="Moretto M."/>
            <person name="Gutin N."/>
            <person name="Stefanini M."/>
            <person name="Chen Y."/>
            <person name="Segala C."/>
            <person name="Davenport C."/>
            <person name="Dematte L."/>
            <person name="Mraz A."/>
            <person name="Battilana J."/>
            <person name="Stormo K."/>
            <person name="Costa F."/>
            <person name="Tao Q."/>
            <person name="Si-Ammour A."/>
            <person name="Harkins T."/>
            <person name="Lackey A."/>
            <person name="Perbost C."/>
            <person name="Taillon B."/>
            <person name="Stella A."/>
            <person name="Solovyev V."/>
            <person name="Fawcett J.A."/>
            <person name="Sterck L."/>
            <person name="Vandepoele K."/>
            <person name="Grando S.M."/>
            <person name="Toppo S."/>
            <person name="Moser C."/>
            <person name="Lanchbury J."/>
            <person name="Bogden R."/>
            <person name="Skolnick M."/>
            <person name="Sgaramella V."/>
            <person name="Bhatnagar S.K."/>
            <person name="Fontana P."/>
            <person name="Gutin A."/>
            <person name="Van de Peer Y."/>
            <person name="Salamini F."/>
            <person name="Viola R."/>
        </authorList>
    </citation>
    <scope>NUCLEOTIDE SEQUENCE</scope>
</reference>
<evidence type="ECO:0000313" key="1">
    <source>
        <dbReference type="EMBL" id="CAN71732.1"/>
    </source>
</evidence>
<name>A5AW09_VITVI</name>